<evidence type="ECO:0000256" key="3">
    <source>
        <dbReference type="PIRSR" id="PIRSR037505-2"/>
    </source>
</evidence>
<dbReference type="InterPro" id="IPR003726">
    <property type="entry name" value="HCY_dom"/>
</dbReference>
<protein>
    <submittedName>
        <fullName evidence="6">Homocysteine S-methyltransferase</fullName>
        <ecNumber evidence="6">2.1.1.10</ecNumber>
    </submittedName>
</protein>
<keyword evidence="3 4" id="KW-0862">Zinc</keyword>
<keyword evidence="1 4" id="KW-0489">Methyltransferase</keyword>
<dbReference type="EMBL" id="CP047656">
    <property type="protein sequence ID" value="QHJ10957.1"/>
    <property type="molecule type" value="Genomic_DNA"/>
</dbReference>
<evidence type="ECO:0000259" key="5">
    <source>
        <dbReference type="PROSITE" id="PS50970"/>
    </source>
</evidence>
<feature type="binding site" evidence="3 4">
    <location>
        <position position="275"/>
    </location>
    <ligand>
        <name>Zn(2+)</name>
        <dbReference type="ChEBI" id="CHEBI:29105"/>
    </ligand>
</feature>
<accession>A0A857JJ19</accession>
<dbReference type="PANTHER" id="PTHR11103:SF18">
    <property type="entry name" value="SLR1189 PROTEIN"/>
    <property type="match status" value="1"/>
</dbReference>
<dbReference type="PROSITE" id="PS50970">
    <property type="entry name" value="HCY"/>
    <property type="match status" value="1"/>
</dbReference>
<dbReference type="PANTHER" id="PTHR11103">
    <property type="entry name" value="SLR1189 PROTEIN"/>
    <property type="match status" value="1"/>
</dbReference>
<comment type="cofactor">
    <cofactor evidence="3">
        <name>Zn(2+)</name>
        <dbReference type="ChEBI" id="CHEBI:29105"/>
    </cofactor>
    <text evidence="3">Binds 1 zinc ion per subunit.</text>
</comment>
<feature type="domain" description="Hcy-binding" evidence="5">
    <location>
        <begin position="1"/>
        <end position="290"/>
    </location>
</feature>
<gene>
    <name evidence="6" type="ORF">FX988_01179</name>
</gene>
<dbReference type="InterPro" id="IPR036589">
    <property type="entry name" value="HCY_dom_sf"/>
</dbReference>
<evidence type="ECO:0000256" key="1">
    <source>
        <dbReference type="ARBA" id="ARBA00022603"/>
    </source>
</evidence>
<keyword evidence="2 4" id="KW-0808">Transferase</keyword>
<dbReference type="PIRSF" id="PIRSF037505">
    <property type="entry name" value="Betaine_HMT"/>
    <property type="match status" value="1"/>
</dbReference>
<feature type="binding site" evidence="3 4">
    <location>
        <position position="276"/>
    </location>
    <ligand>
        <name>Zn(2+)</name>
        <dbReference type="ChEBI" id="CHEBI:29105"/>
    </ligand>
</feature>
<dbReference type="InterPro" id="IPR017226">
    <property type="entry name" value="BHMT-like"/>
</dbReference>
<dbReference type="OrthoDB" id="9803687at2"/>
<evidence type="ECO:0000313" key="7">
    <source>
        <dbReference type="Proteomes" id="UP000464524"/>
    </source>
</evidence>
<proteinExistence type="predicted"/>
<dbReference type="GO" id="GO:0008270">
    <property type="term" value="F:zinc ion binding"/>
    <property type="evidence" value="ECO:0007669"/>
    <property type="project" value="InterPro"/>
</dbReference>
<feature type="binding site" evidence="3 4">
    <location>
        <position position="204"/>
    </location>
    <ligand>
        <name>Zn(2+)</name>
        <dbReference type="ChEBI" id="CHEBI:29105"/>
    </ligand>
</feature>
<dbReference type="GO" id="GO:0032259">
    <property type="term" value="P:methylation"/>
    <property type="evidence" value="ECO:0007669"/>
    <property type="project" value="UniProtKB-KW"/>
</dbReference>
<evidence type="ECO:0000256" key="2">
    <source>
        <dbReference type="ARBA" id="ARBA00022679"/>
    </source>
</evidence>
<name>A0A857JJ19_9ALTE</name>
<dbReference type="GO" id="GO:0009086">
    <property type="term" value="P:methionine biosynthetic process"/>
    <property type="evidence" value="ECO:0007669"/>
    <property type="project" value="InterPro"/>
</dbReference>
<dbReference type="AlphaFoldDB" id="A0A857JJ19"/>
<evidence type="ECO:0000256" key="4">
    <source>
        <dbReference type="PROSITE-ProRule" id="PRU00333"/>
    </source>
</evidence>
<dbReference type="SUPFAM" id="SSF82282">
    <property type="entry name" value="Homocysteine S-methyltransferase"/>
    <property type="match status" value="1"/>
</dbReference>
<dbReference type="RefSeq" id="WP_160178753.1">
    <property type="nucleotide sequence ID" value="NZ_CP047656.1"/>
</dbReference>
<keyword evidence="7" id="KW-1185">Reference proteome</keyword>
<keyword evidence="3 4" id="KW-0479">Metal-binding</keyword>
<dbReference type="GO" id="GO:0008168">
    <property type="term" value="F:methyltransferase activity"/>
    <property type="evidence" value="ECO:0007669"/>
    <property type="project" value="UniProtKB-UniRule"/>
</dbReference>
<dbReference type="Gene3D" id="3.20.20.330">
    <property type="entry name" value="Homocysteine-binding-like domain"/>
    <property type="match status" value="1"/>
</dbReference>
<organism evidence="6 7">
    <name type="scientific">Paraglaciecola mesophila</name>
    <dbReference type="NCBI Taxonomy" id="197222"/>
    <lineage>
        <taxon>Bacteria</taxon>
        <taxon>Pseudomonadati</taxon>
        <taxon>Pseudomonadota</taxon>
        <taxon>Gammaproteobacteria</taxon>
        <taxon>Alteromonadales</taxon>
        <taxon>Alteromonadaceae</taxon>
        <taxon>Paraglaciecola</taxon>
    </lineage>
</organism>
<sequence length="296" mass="32109">MSKITLLDGGMGQELLRRSSRKVTPMWSADIMLNEPTLVRDLHCEFIEHGARVITLNTYTATPQRLKRENELAQLEHLHQAAMRAAQEAIELAQRDDVAIAGSLPPLVASYHPEVSLSFEDSLDSYRQLVELQSPASDIFICETMSSISEARAACTAAKESGKPVWVAFSVSDSHPEQLRSGESLEEALSALDTLAPEAILLNCSQPEAISACWPLMQASNTQIGAYANGFVSIDALYPGDTVEALERRNDMSPAQYAAHAMHWVNKGASIIGGCCEIGPPHIKALAAILQSEGLL</sequence>
<dbReference type="Pfam" id="PF02574">
    <property type="entry name" value="S-methyl_trans"/>
    <property type="match status" value="1"/>
</dbReference>
<dbReference type="EC" id="2.1.1.10" evidence="6"/>
<dbReference type="KEGG" id="pmes:FX988_01179"/>
<dbReference type="Proteomes" id="UP000464524">
    <property type="component" value="Chromosome"/>
</dbReference>
<reference evidence="6 7" key="1">
    <citation type="submission" date="2019-12" db="EMBL/GenBank/DDBJ databases">
        <title>Genome sequencing and assembly of endphytes of Porphyra tenera.</title>
        <authorList>
            <person name="Park J.M."/>
            <person name="Shin R."/>
            <person name="Jo S.H."/>
        </authorList>
    </citation>
    <scope>NUCLEOTIDE SEQUENCE [LARGE SCALE GENOMIC DNA]</scope>
    <source>
        <strain evidence="6 7">GPM4</strain>
    </source>
</reference>
<evidence type="ECO:0000313" key="6">
    <source>
        <dbReference type="EMBL" id="QHJ10957.1"/>
    </source>
</evidence>